<proteinExistence type="predicted"/>
<gene>
    <name evidence="1" type="ORF">BF_0135</name>
</gene>
<reference evidence="1" key="1">
    <citation type="submission" date="2017-02" db="EMBL/GenBank/DDBJ databases">
        <title>Genome sequence of Serratia marcescens phage BF.</title>
        <authorList>
            <person name="Casey E."/>
            <person name="Fitzgerald B."/>
            <person name="Mahony J."/>
            <person name="Lugli G."/>
            <person name="Ventura M."/>
            <person name="van Sinderen D."/>
        </authorList>
    </citation>
    <scope>NUCLEOTIDE SEQUENCE [LARGE SCALE GENOMIC DNA]</scope>
</reference>
<dbReference type="Proteomes" id="UP000221837">
    <property type="component" value="Genome"/>
</dbReference>
<evidence type="ECO:0000313" key="1">
    <source>
        <dbReference type="EMBL" id="AQW88660.1"/>
    </source>
</evidence>
<keyword evidence="2" id="KW-1185">Reference proteome</keyword>
<name>A0A1S6UA90_9CAUD</name>
<organism evidence="1 2">
    <name type="scientific">Serratia phage BF</name>
    <dbReference type="NCBI Taxonomy" id="1962671"/>
    <lineage>
        <taxon>Viruses</taxon>
        <taxon>Duplodnaviria</taxon>
        <taxon>Heunggongvirae</taxon>
        <taxon>Uroviricota</taxon>
        <taxon>Caudoviricetes</taxon>
        <taxon>Eneladusvirus</taxon>
        <taxon>Eneladusvirus BF</taxon>
    </lineage>
</organism>
<sequence length="56" mass="6400">MIQYVITEGIHTGTIFSIIMSRSVVLKSDTIPVGTLLSNIPDDERMKMRFRVYDPN</sequence>
<accession>A0A1S6UA90</accession>
<dbReference type="EMBL" id="KY630187">
    <property type="protein sequence ID" value="AQW88660.1"/>
    <property type="molecule type" value="Genomic_DNA"/>
</dbReference>
<evidence type="ECO:0000313" key="2">
    <source>
        <dbReference type="Proteomes" id="UP000221837"/>
    </source>
</evidence>
<protein>
    <submittedName>
        <fullName evidence="1">Uncharacterized protein</fullName>
    </submittedName>
</protein>